<dbReference type="AlphaFoldDB" id="A0AAD6ZRX3"/>
<evidence type="ECO:0000313" key="3">
    <source>
        <dbReference type="EMBL" id="KAJ7336256.1"/>
    </source>
</evidence>
<dbReference type="Pfam" id="PF13302">
    <property type="entry name" value="Acetyltransf_3"/>
    <property type="match status" value="1"/>
</dbReference>
<gene>
    <name evidence="3" type="ORF">DFH08DRAFT_706232</name>
</gene>
<comment type="caution">
    <text evidence="3">The sequence shown here is derived from an EMBL/GenBank/DDBJ whole genome shotgun (WGS) entry which is preliminary data.</text>
</comment>
<dbReference type="EMBL" id="JARIHO010000031">
    <property type="protein sequence ID" value="KAJ7336256.1"/>
    <property type="molecule type" value="Genomic_DNA"/>
</dbReference>
<dbReference type="InterPro" id="IPR000182">
    <property type="entry name" value="GNAT_dom"/>
</dbReference>
<dbReference type="Gene3D" id="3.40.630.30">
    <property type="match status" value="1"/>
</dbReference>
<evidence type="ECO:0000259" key="2">
    <source>
        <dbReference type="Pfam" id="PF13302"/>
    </source>
</evidence>
<feature type="compositionally biased region" description="Low complexity" evidence="1">
    <location>
        <begin position="393"/>
        <end position="402"/>
    </location>
</feature>
<dbReference type="Proteomes" id="UP001218218">
    <property type="component" value="Unassembled WGS sequence"/>
</dbReference>
<sequence>MTPLKGEHIWISEGLQDQDAHFETLSGLFEELGVSSFDIASQPECDLLSFAQTAFYFGVITDMSKYEEPVFEVPAPKQTQASSPPPAQVKAGSSTSSLSVDSDDTCSWYAHALQVISGARKPSGPGTLPPPVAPAALPSSHPASALPHQNNDILSTKIMPFTTWQANTPETTTRSNPTSRNIVAWEDSPAFRGALNNVPRRPIGIVYLAASPFVLAPPEQAGVGELNFGVVIESASRGKGYASEALQLVLKHAFDVARCHRVQASLLGSAAAREGMMRILTQMRFGHEGTKRRAFFHPLLREWQDVTTLALLDMDWALRASLSKFKAAPKSLWDELFLRHERERDELLRWEEGQGRAGAMGVKRSASVETLRAVPMALEPDSESDAGESDAGSAVSPAPSSVRSKGKKRMAPTDWVRDRRDPYDGASSDAESEFDGGARKRTVLDLDRSGASSPALSDISLQSVPSSVTSSSASAGARFPPSTPSASGSGSDWDLMESDSSSSFGDD</sequence>
<accession>A0AAD6ZRX3</accession>
<dbReference type="GO" id="GO:0016747">
    <property type="term" value="F:acyltransferase activity, transferring groups other than amino-acyl groups"/>
    <property type="evidence" value="ECO:0007669"/>
    <property type="project" value="InterPro"/>
</dbReference>
<reference evidence="3" key="1">
    <citation type="submission" date="2023-03" db="EMBL/GenBank/DDBJ databases">
        <title>Massive genome expansion in bonnet fungi (Mycena s.s.) driven by repeated elements and novel gene families across ecological guilds.</title>
        <authorList>
            <consortium name="Lawrence Berkeley National Laboratory"/>
            <person name="Harder C.B."/>
            <person name="Miyauchi S."/>
            <person name="Viragh M."/>
            <person name="Kuo A."/>
            <person name="Thoen E."/>
            <person name="Andreopoulos B."/>
            <person name="Lu D."/>
            <person name="Skrede I."/>
            <person name="Drula E."/>
            <person name="Henrissat B."/>
            <person name="Morin E."/>
            <person name="Kohler A."/>
            <person name="Barry K."/>
            <person name="LaButti K."/>
            <person name="Morin E."/>
            <person name="Salamov A."/>
            <person name="Lipzen A."/>
            <person name="Mereny Z."/>
            <person name="Hegedus B."/>
            <person name="Baldrian P."/>
            <person name="Stursova M."/>
            <person name="Weitz H."/>
            <person name="Taylor A."/>
            <person name="Grigoriev I.V."/>
            <person name="Nagy L.G."/>
            <person name="Martin F."/>
            <person name="Kauserud H."/>
        </authorList>
    </citation>
    <scope>NUCLEOTIDE SEQUENCE</scope>
    <source>
        <strain evidence="3">CBHHK002</strain>
    </source>
</reference>
<feature type="region of interest" description="Disordered" evidence="1">
    <location>
        <begin position="75"/>
        <end position="97"/>
    </location>
</feature>
<keyword evidence="4" id="KW-1185">Reference proteome</keyword>
<feature type="compositionally biased region" description="Polar residues" evidence="1">
    <location>
        <begin position="498"/>
        <end position="507"/>
    </location>
</feature>
<proteinExistence type="predicted"/>
<dbReference type="InterPro" id="IPR016181">
    <property type="entry name" value="Acyl_CoA_acyltransferase"/>
</dbReference>
<organism evidence="3 4">
    <name type="scientific">Mycena albidolilacea</name>
    <dbReference type="NCBI Taxonomy" id="1033008"/>
    <lineage>
        <taxon>Eukaryota</taxon>
        <taxon>Fungi</taxon>
        <taxon>Dikarya</taxon>
        <taxon>Basidiomycota</taxon>
        <taxon>Agaricomycotina</taxon>
        <taxon>Agaricomycetes</taxon>
        <taxon>Agaricomycetidae</taxon>
        <taxon>Agaricales</taxon>
        <taxon>Marasmiineae</taxon>
        <taxon>Mycenaceae</taxon>
        <taxon>Mycena</taxon>
    </lineage>
</organism>
<feature type="region of interest" description="Disordered" evidence="1">
    <location>
        <begin position="120"/>
        <end position="144"/>
    </location>
</feature>
<feature type="compositionally biased region" description="Low complexity" evidence="1">
    <location>
        <begin position="134"/>
        <end position="144"/>
    </location>
</feature>
<protein>
    <recommendedName>
        <fullName evidence="2">N-acetyltransferase domain-containing protein</fullName>
    </recommendedName>
</protein>
<feature type="region of interest" description="Disordered" evidence="1">
    <location>
        <begin position="379"/>
        <end position="507"/>
    </location>
</feature>
<feature type="compositionally biased region" description="Low complexity" evidence="1">
    <location>
        <begin position="460"/>
        <end position="474"/>
    </location>
</feature>
<evidence type="ECO:0000256" key="1">
    <source>
        <dbReference type="SAM" id="MobiDB-lite"/>
    </source>
</evidence>
<feature type="compositionally biased region" description="Basic and acidic residues" evidence="1">
    <location>
        <begin position="436"/>
        <end position="448"/>
    </location>
</feature>
<feature type="domain" description="N-acetyltransferase" evidence="2">
    <location>
        <begin position="217"/>
        <end position="265"/>
    </location>
</feature>
<dbReference type="SUPFAM" id="SSF55729">
    <property type="entry name" value="Acyl-CoA N-acyltransferases (Nat)"/>
    <property type="match status" value="1"/>
</dbReference>
<name>A0AAD6ZRX3_9AGAR</name>
<evidence type="ECO:0000313" key="4">
    <source>
        <dbReference type="Proteomes" id="UP001218218"/>
    </source>
</evidence>